<dbReference type="InterPro" id="IPR058921">
    <property type="entry name" value="PAP/OAS1-rel"/>
</dbReference>
<dbReference type="PANTHER" id="PTHR45979">
    <property type="entry name" value="PAP/OAS1 SUBSTRATE-BINDING DOMAIN SUPERFAMILY"/>
    <property type="match status" value="1"/>
</dbReference>
<protein>
    <submittedName>
        <fullName evidence="4">DNA polymerase sigma subunit</fullName>
        <ecNumber evidence="4">2.7.7.7</ecNumber>
    </submittedName>
</protein>
<dbReference type="SUPFAM" id="SSF81631">
    <property type="entry name" value="PAP/OAS1 substrate-binding domain"/>
    <property type="match status" value="1"/>
</dbReference>
<dbReference type="InterPro" id="IPR043519">
    <property type="entry name" value="NT_sf"/>
</dbReference>
<dbReference type="SUPFAM" id="SSF81301">
    <property type="entry name" value="Nucleotidyltransferase"/>
    <property type="match status" value="1"/>
</dbReference>
<feature type="region of interest" description="Disordered" evidence="1">
    <location>
        <begin position="457"/>
        <end position="484"/>
    </location>
</feature>
<dbReference type="InterPro" id="IPR058920">
    <property type="entry name" value="PAP-OAS1-bd-rel"/>
</dbReference>
<feature type="compositionally biased region" description="Polar residues" evidence="1">
    <location>
        <begin position="783"/>
        <end position="802"/>
    </location>
</feature>
<evidence type="ECO:0000313" key="5">
    <source>
        <dbReference type="Proteomes" id="UP000236161"/>
    </source>
</evidence>
<dbReference type="Pfam" id="PF22600">
    <property type="entry name" value="MTPAP-like_central"/>
    <property type="match status" value="1"/>
</dbReference>
<dbReference type="Gene3D" id="3.30.460.10">
    <property type="entry name" value="Beta Polymerase, domain 2"/>
    <property type="match status" value="1"/>
</dbReference>
<accession>A0A2I0AQ00</accession>
<evidence type="ECO:0000313" key="4">
    <source>
        <dbReference type="EMBL" id="PKA57629.1"/>
    </source>
</evidence>
<dbReference type="Pfam" id="PF26180">
    <property type="entry name" value="PAP-OAS1"/>
    <property type="match status" value="1"/>
</dbReference>
<evidence type="ECO:0000259" key="3">
    <source>
        <dbReference type="Pfam" id="PF26180"/>
    </source>
</evidence>
<evidence type="ECO:0000256" key="1">
    <source>
        <dbReference type="SAM" id="MobiDB-lite"/>
    </source>
</evidence>
<dbReference type="InterPro" id="IPR054708">
    <property type="entry name" value="MTPAP-like_central"/>
</dbReference>
<name>A0A2I0AQ00_9ASPA</name>
<keyword evidence="5" id="KW-1185">Reference proteome</keyword>
<feature type="region of interest" description="Disordered" evidence="1">
    <location>
        <begin position="18"/>
        <end position="51"/>
    </location>
</feature>
<dbReference type="Proteomes" id="UP000236161">
    <property type="component" value="Unassembled WGS sequence"/>
</dbReference>
<dbReference type="STRING" id="1088818.A0A2I0AQ00"/>
<reference evidence="4 5" key="1">
    <citation type="journal article" date="2017" name="Nature">
        <title>The Apostasia genome and the evolution of orchids.</title>
        <authorList>
            <person name="Zhang G.Q."/>
            <person name="Liu K.W."/>
            <person name="Li Z."/>
            <person name="Lohaus R."/>
            <person name="Hsiao Y.Y."/>
            <person name="Niu S.C."/>
            <person name="Wang J.Y."/>
            <person name="Lin Y.C."/>
            <person name="Xu Q."/>
            <person name="Chen L.J."/>
            <person name="Yoshida K."/>
            <person name="Fujiwara S."/>
            <person name="Wang Z.W."/>
            <person name="Zhang Y.Q."/>
            <person name="Mitsuda N."/>
            <person name="Wang M."/>
            <person name="Liu G.H."/>
            <person name="Pecoraro L."/>
            <person name="Huang H.X."/>
            <person name="Xiao X.J."/>
            <person name="Lin M."/>
            <person name="Wu X.Y."/>
            <person name="Wu W.L."/>
            <person name="Chen Y.Y."/>
            <person name="Chang S.B."/>
            <person name="Sakamoto S."/>
            <person name="Ohme-Takagi M."/>
            <person name="Yagi M."/>
            <person name="Zeng S.J."/>
            <person name="Shen C.Y."/>
            <person name="Yeh C.M."/>
            <person name="Luo Y.B."/>
            <person name="Tsai W.C."/>
            <person name="Van de Peer Y."/>
            <person name="Liu Z.J."/>
        </authorList>
    </citation>
    <scope>NUCLEOTIDE SEQUENCE [LARGE SCALE GENOMIC DNA]</scope>
    <source>
        <strain evidence="5">cv. Shenzhen</strain>
        <tissue evidence="4">Stem</tissue>
    </source>
</reference>
<dbReference type="EMBL" id="KZ451961">
    <property type="protein sequence ID" value="PKA57629.1"/>
    <property type="molecule type" value="Genomic_DNA"/>
</dbReference>
<dbReference type="GO" id="GO:0003887">
    <property type="term" value="F:DNA-directed DNA polymerase activity"/>
    <property type="evidence" value="ECO:0007669"/>
    <property type="project" value="UniProtKB-EC"/>
</dbReference>
<dbReference type="OrthoDB" id="273917at2759"/>
<organism evidence="4 5">
    <name type="scientific">Apostasia shenzhenica</name>
    <dbReference type="NCBI Taxonomy" id="1088818"/>
    <lineage>
        <taxon>Eukaryota</taxon>
        <taxon>Viridiplantae</taxon>
        <taxon>Streptophyta</taxon>
        <taxon>Embryophyta</taxon>
        <taxon>Tracheophyta</taxon>
        <taxon>Spermatophyta</taxon>
        <taxon>Magnoliopsida</taxon>
        <taxon>Liliopsida</taxon>
        <taxon>Asparagales</taxon>
        <taxon>Orchidaceae</taxon>
        <taxon>Apostasioideae</taxon>
        <taxon>Apostasia</taxon>
    </lineage>
</organism>
<dbReference type="PANTHER" id="PTHR45979:SF2">
    <property type="entry name" value="PAP_OAS1 SUBSTRATE-BINDING DOMAIN SUPERFAMILY"/>
    <property type="match status" value="1"/>
</dbReference>
<sequence length="864" mass="95296">MGDLQLCPEQAGVVSAALADDDPPLSPSPASTFRSVFPPSHPPNPHPSAIGASTWRQAEQATEDVIRHIQPTVVSEQRRKTVVEYVQRLIRSFLSCEVFSFGSVPLKTYLPDGDIDLTAIGIVNSDDALAADVRAVLEGEEYNKDAEFEIKDVQYIHAEVKLVKCLVQNIVVDISFNQIGGLCTLCFLEQVDRLIGKDHLFKRSIILIKAWCYYESRILGAHHGLISTYALETLVLYIFHLFHSSLYGPLAVLYRFLDYYSKFDWDNYCISLNGPVAISSLPDLSAETPDNNGGGDLLLTKEFLRSCVANFSVPARGSESNPRIFVKKHLNIVDPLRECNNLGRSVNRGNFFRIRSAFSFGARKLGQLLLLPTMRITDEVNMFFSNTMDRHGSGERPDVLNLIPRCLDGPPVESNEAAIVQTEQIGIEEVQRLSSGNLTYDDLGDLSEEVKNIRISGSIDHEGQKQSQKLPYNTEQSRKKMESSAVNDGPLVLMGDTREHSSAWASCSRNISENHRVSGSTNGSGISSFRISYHDCRDFIRDPVYSANFDSSHNNSDLPLTEEMRNSLPPGYYEPELSSGSIFLVGDHGKACQSESPRVANYTLSGSEGNHTNGGGVISNEMSDLSGDYDTHLNSLVYAKWCQEQIIGTYYLPIHQSPSYHYPRHQDVWNIDSVYTAINANAVLPASPFSPTASYPINSTFSSSTYGTEDVPKPRGTGTYFPNMNYRANRERHSHGRGKNLVSKNQVSRPENNGRIEASHDTNLLNKSTMLSTYSGSGHARPSSFNAPHSSSRLGMQKGLPQSNGLNVPLELGSLEFGSLGPLPLRAPLPALGRKLDLTNSQQGFGITNTSSLPRSAANSNKER</sequence>
<dbReference type="EC" id="2.7.7.7" evidence="4"/>
<dbReference type="Gene3D" id="1.10.1410.10">
    <property type="match status" value="1"/>
</dbReference>
<feature type="region of interest" description="Disordered" evidence="1">
    <location>
        <begin position="773"/>
        <end position="802"/>
    </location>
</feature>
<feature type="region of interest" description="Disordered" evidence="1">
    <location>
        <begin position="703"/>
        <end position="722"/>
    </location>
</feature>
<dbReference type="AlphaFoldDB" id="A0A2I0AQ00"/>
<keyword evidence="4" id="KW-0548">Nucleotidyltransferase</keyword>
<feature type="compositionally biased region" description="Polar residues" evidence="1">
    <location>
        <begin position="465"/>
        <end position="475"/>
    </location>
</feature>
<feature type="domain" description="Poly(A) RNA polymerase mitochondrial-like central palm" evidence="2">
    <location>
        <begin position="62"/>
        <end position="182"/>
    </location>
</feature>
<proteinExistence type="predicted"/>
<feature type="domain" description="PAP/OAS1 substrate-binding-related" evidence="3">
    <location>
        <begin position="195"/>
        <end position="388"/>
    </location>
</feature>
<keyword evidence="4" id="KW-0808">Transferase</keyword>
<dbReference type="CDD" id="cd05402">
    <property type="entry name" value="NT_PAP_TUTase"/>
    <property type="match status" value="1"/>
</dbReference>
<gene>
    <name evidence="4" type="ORF">AXF42_Ash016675</name>
</gene>
<evidence type="ECO:0000259" key="2">
    <source>
        <dbReference type="Pfam" id="PF22600"/>
    </source>
</evidence>
<feature type="region of interest" description="Disordered" evidence="1">
    <location>
        <begin position="842"/>
        <end position="864"/>
    </location>
</feature>